<proteinExistence type="predicted"/>
<organism evidence="2 3">
    <name type="scientific">Corynebacterium felinum</name>
    <dbReference type="NCBI Taxonomy" id="131318"/>
    <lineage>
        <taxon>Bacteria</taxon>
        <taxon>Bacillati</taxon>
        <taxon>Actinomycetota</taxon>
        <taxon>Actinomycetes</taxon>
        <taxon>Mycobacteriales</taxon>
        <taxon>Corynebacteriaceae</taxon>
        <taxon>Corynebacterium</taxon>
    </lineage>
</organism>
<reference evidence="2 3" key="1">
    <citation type="submission" date="2023-07" db="EMBL/GenBank/DDBJ databases">
        <title>Sequencing the genomes of 1000 actinobacteria strains.</title>
        <authorList>
            <person name="Klenk H.-P."/>
        </authorList>
    </citation>
    <scope>NUCLEOTIDE SEQUENCE [LARGE SCALE GENOMIC DNA]</scope>
    <source>
        <strain evidence="2 3">DSM 44508</strain>
    </source>
</reference>
<evidence type="ECO:0000313" key="2">
    <source>
        <dbReference type="EMBL" id="MDR7354919.1"/>
    </source>
</evidence>
<evidence type="ECO:0000256" key="1">
    <source>
        <dbReference type="SAM" id="MobiDB-lite"/>
    </source>
</evidence>
<protein>
    <submittedName>
        <fullName evidence="2">Uncharacterized protein</fullName>
    </submittedName>
</protein>
<comment type="caution">
    <text evidence="2">The sequence shown here is derived from an EMBL/GenBank/DDBJ whole genome shotgun (WGS) entry which is preliminary data.</text>
</comment>
<gene>
    <name evidence="2" type="ORF">J2S37_001457</name>
</gene>
<sequence length="66" mass="6938">MTLIVTISTKALSQLGGRCLIGTQARKLGASKQSTPFQHDTTKGESPYAEKDLGNAHGKDLSNAHG</sequence>
<feature type="compositionally biased region" description="Basic and acidic residues" evidence="1">
    <location>
        <begin position="40"/>
        <end position="66"/>
    </location>
</feature>
<keyword evidence="3" id="KW-1185">Reference proteome</keyword>
<dbReference type="Proteomes" id="UP001183619">
    <property type="component" value="Unassembled WGS sequence"/>
</dbReference>
<evidence type="ECO:0000313" key="3">
    <source>
        <dbReference type="Proteomes" id="UP001183619"/>
    </source>
</evidence>
<feature type="region of interest" description="Disordered" evidence="1">
    <location>
        <begin position="27"/>
        <end position="66"/>
    </location>
</feature>
<name>A0ABU2BC07_9CORY</name>
<dbReference type="EMBL" id="JAVDYF010000001">
    <property type="protein sequence ID" value="MDR7354919.1"/>
    <property type="molecule type" value="Genomic_DNA"/>
</dbReference>
<accession>A0ABU2BC07</accession>